<evidence type="ECO:0000313" key="1">
    <source>
        <dbReference type="EMBL" id="PJD66242.1"/>
    </source>
</evidence>
<dbReference type="AlphaFoldDB" id="A0A2J0PCE7"/>
<name>A0A2J0PCE7_9ENTR</name>
<organism evidence="1">
    <name type="scientific">Enterobacter kobei</name>
    <dbReference type="NCBI Taxonomy" id="208224"/>
    <lineage>
        <taxon>Bacteria</taxon>
        <taxon>Pseudomonadati</taxon>
        <taxon>Pseudomonadota</taxon>
        <taxon>Gammaproteobacteria</taxon>
        <taxon>Enterobacterales</taxon>
        <taxon>Enterobacteriaceae</taxon>
        <taxon>Enterobacter</taxon>
        <taxon>Enterobacter cloacae complex</taxon>
    </lineage>
</organism>
<sequence length="75" mass="8066">MVIEPGEMQSIPTEIGKPHKICPNRAVEFVFTLNDGSTIKGIAPAGEDLAFTNNGDIVDIKINIYEAPSGPRLVD</sequence>
<comment type="caution">
    <text evidence="1">The sequence shown here is derived from an EMBL/GenBank/DDBJ whole genome shotgun (WGS) entry which is preliminary data.</text>
</comment>
<evidence type="ECO:0000313" key="2">
    <source>
        <dbReference type="Proteomes" id="UP000230495"/>
    </source>
</evidence>
<dbReference type="EMBL" id="NEEU01000038">
    <property type="protein sequence ID" value="PJD66242.1"/>
    <property type="molecule type" value="Genomic_DNA"/>
</dbReference>
<protein>
    <submittedName>
        <fullName evidence="1">Uncharacterized protein</fullName>
    </submittedName>
</protein>
<gene>
    <name evidence="1" type="ORF">B9Q37_25255</name>
</gene>
<dbReference type="OrthoDB" id="9923440at2"/>
<dbReference type="RefSeq" id="WP_063409856.1">
    <property type="nucleotide sequence ID" value="NZ_JACRQU010000001.1"/>
</dbReference>
<proteinExistence type="predicted"/>
<accession>A0A2J0PCE7</accession>
<reference evidence="1 2" key="1">
    <citation type="journal article" date="2017" name="J. Antimicrob. Chemother.">
        <title>Characterization of the population structure, drug resistance mechanisms and plasmids of the community-associated Enterobacter cloacae complex in China.</title>
        <authorList>
            <person name="Zhou K."/>
            <person name="Yu W."/>
            <person name="Cao X."/>
            <person name="Shen P."/>
            <person name="Lu H."/>
            <person name="Luo Q."/>
            <person name="Rossen J.W.A."/>
            <person name="Xiao Y."/>
        </authorList>
    </citation>
    <scope>NUCLEOTIDE SEQUENCE [LARGE SCALE GENOMIC DNA]</scope>
    <source>
        <strain evidence="1">ECC1097</strain>
    </source>
</reference>
<dbReference type="Proteomes" id="UP000230495">
    <property type="component" value="Unassembled WGS sequence"/>
</dbReference>